<dbReference type="Pfam" id="PF12831">
    <property type="entry name" value="FAD_oxidored"/>
    <property type="match status" value="1"/>
</dbReference>
<reference evidence="6" key="2">
    <citation type="submission" date="2021-04" db="EMBL/GenBank/DDBJ databases">
        <authorList>
            <person name="Gilroy R."/>
        </authorList>
    </citation>
    <scope>NUCLEOTIDE SEQUENCE</scope>
    <source>
        <strain evidence="6">ChiBcec8-13705</strain>
    </source>
</reference>
<sequence>MQQTYITEPERRIPALEADVFIAGAGTAGCIAAIAAARAGASVVLVEKTPVPGGTYTNGGIGTYSFFSCNEDSAASKCIVGGIPYELAQRLTAAGGATGFMLSPQDHYRSGYRFVADHEAYKGVISQMLLEAGVTVLLQTMFCGVQMQDGRITAAIIENKDGRSAVCAKQYIDASGDGDIARFAGLEQVEIWQDYDKVSGAPTGLVFGMAGIDFDRFLAENSDSAFAMPTMPAADGRETRRISFTHQRHPDKYKPLADLDIRFFTSIQSLHDGEATYINNSKGAKIDATDAKAYSKAELEQRVKILQMAQAFQTCVPGFEDAWLSWAAVQLGVRASRITLCDKILSSEEISGAARFDDEIGLYGFHDFAPKHPELFVKAPGYYGMPYRMLLAKGCENLYMAGRCVTTDIVAHMSTRNTVGCMVMGQGAGVAAALCASKGCDSRSLPYAELRAVLLEQDVILNV</sequence>
<keyword evidence="3" id="KW-0560">Oxidoreductase</keyword>
<dbReference type="SUPFAM" id="SSF51905">
    <property type="entry name" value="FAD/NAD(P)-binding domain"/>
    <property type="match status" value="1"/>
</dbReference>
<dbReference type="EMBL" id="DWYG01000106">
    <property type="protein sequence ID" value="HJB42113.1"/>
    <property type="molecule type" value="Genomic_DNA"/>
</dbReference>
<accession>A0A9D2M869</accession>
<gene>
    <name evidence="6" type="ORF">H9945_06405</name>
</gene>
<proteinExistence type="predicted"/>
<evidence type="ECO:0000256" key="3">
    <source>
        <dbReference type="ARBA" id="ARBA00023002"/>
    </source>
</evidence>
<dbReference type="AlphaFoldDB" id="A0A9D2M869"/>
<evidence type="ECO:0000256" key="5">
    <source>
        <dbReference type="ARBA" id="ARBA00023014"/>
    </source>
</evidence>
<keyword evidence="2" id="KW-0479">Metal-binding</keyword>
<name>A0A9D2M869_9FIRM</name>
<evidence type="ECO:0000256" key="2">
    <source>
        <dbReference type="ARBA" id="ARBA00022723"/>
    </source>
</evidence>
<evidence type="ECO:0000256" key="1">
    <source>
        <dbReference type="ARBA" id="ARBA00022485"/>
    </source>
</evidence>
<dbReference type="Proteomes" id="UP000886803">
    <property type="component" value="Unassembled WGS sequence"/>
</dbReference>
<comment type="caution">
    <text evidence="6">The sequence shown here is derived from an EMBL/GenBank/DDBJ whole genome shotgun (WGS) entry which is preliminary data.</text>
</comment>
<evidence type="ECO:0000313" key="7">
    <source>
        <dbReference type="Proteomes" id="UP000886803"/>
    </source>
</evidence>
<organism evidence="6 7">
    <name type="scientific">Candidatus Gemmiger avicola</name>
    <dbReference type="NCBI Taxonomy" id="2838605"/>
    <lineage>
        <taxon>Bacteria</taxon>
        <taxon>Bacillati</taxon>
        <taxon>Bacillota</taxon>
        <taxon>Clostridia</taxon>
        <taxon>Eubacteriales</taxon>
        <taxon>Gemmiger</taxon>
    </lineage>
</organism>
<protein>
    <submittedName>
        <fullName evidence="6">FAD-dependent oxidoreductase</fullName>
    </submittedName>
</protein>
<dbReference type="PRINTS" id="PR00411">
    <property type="entry name" value="PNDRDTASEI"/>
</dbReference>
<keyword evidence="4" id="KW-0408">Iron</keyword>
<dbReference type="GO" id="GO:0046872">
    <property type="term" value="F:metal ion binding"/>
    <property type="evidence" value="ECO:0007669"/>
    <property type="project" value="UniProtKB-KW"/>
</dbReference>
<dbReference type="GO" id="GO:0051539">
    <property type="term" value="F:4 iron, 4 sulfur cluster binding"/>
    <property type="evidence" value="ECO:0007669"/>
    <property type="project" value="UniProtKB-KW"/>
</dbReference>
<keyword evidence="5" id="KW-0411">Iron-sulfur</keyword>
<dbReference type="GO" id="GO:0016491">
    <property type="term" value="F:oxidoreductase activity"/>
    <property type="evidence" value="ECO:0007669"/>
    <property type="project" value="UniProtKB-KW"/>
</dbReference>
<evidence type="ECO:0000256" key="4">
    <source>
        <dbReference type="ARBA" id="ARBA00023004"/>
    </source>
</evidence>
<dbReference type="PANTHER" id="PTHR43498">
    <property type="entry name" value="FERREDOXIN:COB-COM HETERODISULFIDE REDUCTASE SUBUNIT A"/>
    <property type="match status" value="1"/>
</dbReference>
<evidence type="ECO:0000313" key="6">
    <source>
        <dbReference type="EMBL" id="HJB42113.1"/>
    </source>
</evidence>
<dbReference type="InterPro" id="IPR036188">
    <property type="entry name" value="FAD/NAD-bd_sf"/>
</dbReference>
<reference evidence="6" key="1">
    <citation type="journal article" date="2021" name="PeerJ">
        <title>Extensive microbial diversity within the chicken gut microbiome revealed by metagenomics and culture.</title>
        <authorList>
            <person name="Gilroy R."/>
            <person name="Ravi A."/>
            <person name="Getino M."/>
            <person name="Pursley I."/>
            <person name="Horton D.L."/>
            <person name="Alikhan N.F."/>
            <person name="Baker D."/>
            <person name="Gharbi K."/>
            <person name="Hall N."/>
            <person name="Watson M."/>
            <person name="Adriaenssens E.M."/>
            <person name="Foster-Nyarko E."/>
            <person name="Jarju S."/>
            <person name="Secka A."/>
            <person name="Antonio M."/>
            <person name="Oren A."/>
            <person name="Chaudhuri R.R."/>
            <person name="La Ragione R."/>
            <person name="Hildebrand F."/>
            <person name="Pallen M.J."/>
        </authorList>
    </citation>
    <scope>NUCLEOTIDE SEQUENCE</scope>
    <source>
        <strain evidence="6">ChiBcec8-13705</strain>
    </source>
</reference>
<dbReference type="Gene3D" id="3.50.50.60">
    <property type="entry name" value="FAD/NAD(P)-binding domain"/>
    <property type="match status" value="1"/>
</dbReference>
<dbReference type="PANTHER" id="PTHR43498:SF1">
    <property type="entry name" value="COB--COM HETERODISULFIDE REDUCTASE IRON-SULFUR SUBUNIT A"/>
    <property type="match status" value="1"/>
</dbReference>
<dbReference type="InterPro" id="IPR039650">
    <property type="entry name" value="HdrA-like"/>
</dbReference>
<keyword evidence="1" id="KW-0004">4Fe-4S</keyword>